<dbReference type="GO" id="GO:0008866">
    <property type="term" value="F:fructuronate reductase activity"/>
    <property type="evidence" value="ECO:0007669"/>
    <property type="project" value="UniProtKB-EC"/>
</dbReference>
<dbReference type="Pfam" id="PF08125">
    <property type="entry name" value="Mannitol_dh_C"/>
    <property type="match status" value="1"/>
</dbReference>
<feature type="domain" description="Mannitol dehydrogenase N-terminal" evidence="3">
    <location>
        <begin position="35"/>
        <end position="282"/>
    </location>
</feature>
<dbReference type="InterPro" id="IPR036291">
    <property type="entry name" value="NAD(P)-bd_dom_sf"/>
</dbReference>
<dbReference type="Pfam" id="PF01232">
    <property type="entry name" value="Mannitol_dh"/>
    <property type="match status" value="1"/>
</dbReference>
<dbReference type="PANTHER" id="PTHR43362">
    <property type="entry name" value="MANNITOL DEHYDROGENASE DSF1-RELATED"/>
    <property type="match status" value="1"/>
</dbReference>
<dbReference type="SUPFAM" id="SSF51735">
    <property type="entry name" value="NAD(P)-binding Rossmann-fold domains"/>
    <property type="match status" value="1"/>
</dbReference>
<dbReference type="RefSeq" id="WP_029966394.1">
    <property type="nucleotide sequence ID" value="NZ_ATXV01000001.1"/>
</dbReference>
<dbReference type="Gene3D" id="1.10.1040.10">
    <property type="entry name" value="N-(1-d-carboxylethyl)-l-norvaline Dehydrogenase, domain 2"/>
    <property type="match status" value="1"/>
</dbReference>
<evidence type="ECO:0000256" key="2">
    <source>
        <dbReference type="ARBA" id="ARBA00023027"/>
    </source>
</evidence>
<proteinExistence type="predicted"/>
<accession>A0ABD5CKJ4</accession>
<evidence type="ECO:0000259" key="3">
    <source>
        <dbReference type="Pfam" id="PF01232"/>
    </source>
</evidence>
<comment type="caution">
    <text evidence="5">The sequence shown here is derived from an EMBL/GenBank/DDBJ whole genome shotgun (WGS) entry which is preliminary data.</text>
</comment>
<dbReference type="SUPFAM" id="SSF48179">
    <property type="entry name" value="6-phosphogluconate dehydrogenase C-terminal domain-like"/>
    <property type="match status" value="1"/>
</dbReference>
<dbReference type="Gene3D" id="3.40.50.720">
    <property type="entry name" value="NAD(P)-binding Rossmann-like Domain"/>
    <property type="match status" value="1"/>
</dbReference>
<evidence type="ECO:0000256" key="1">
    <source>
        <dbReference type="ARBA" id="ARBA00023002"/>
    </source>
</evidence>
<dbReference type="InterPro" id="IPR023027">
    <property type="entry name" value="Mannitol_DH_CS"/>
</dbReference>
<reference evidence="5 6" key="1">
    <citation type="submission" date="2023-08" db="EMBL/GenBank/DDBJ databases">
        <title>Genome sequencing of plant associated microbes to promote plant fitness in Sorghum bicolor and Oryza sativa.</title>
        <authorList>
            <person name="Coleman-Derr D."/>
        </authorList>
    </citation>
    <scope>NUCLEOTIDE SEQUENCE [LARGE SCALE GENOMIC DNA]</scope>
    <source>
        <strain evidence="5 6">SLBN-33</strain>
    </source>
</reference>
<dbReference type="EC" id="1.1.1.57" evidence="5"/>
<dbReference type="InterPro" id="IPR013131">
    <property type="entry name" value="Mannitol_DH_N"/>
</dbReference>
<protein>
    <submittedName>
        <fullName evidence="5">Fructuronate reductase</fullName>
        <ecNumber evidence="5">1.1.1.57</ecNumber>
    </submittedName>
</protein>
<name>A0ABD5CKJ4_9BURK</name>
<evidence type="ECO:0000259" key="4">
    <source>
        <dbReference type="Pfam" id="PF08125"/>
    </source>
</evidence>
<dbReference type="EMBL" id="JAVIZN010000002">
    <property type="protein sequence ID" value="MDR6205849.1"/>
    <property type="molecule type" value="Genomic_DNA"/>
</dbReference>
<dbReference type="InterPro" id="IPR013118">
    <property type="entry name" value="Mannitol_DH_C"/>
</dbReference>
<feature type="domain" description="Mannitol dehydrogenase C-terminal" evidence="4">
    <location>
        <begin position="291"/>
        <end position="482"/>
    </location>
</feature>
<sequence>MSTPASLPRLNRQALSALHKHVLSPQAAWREPGIGIVHLGIGNFHRAHQALYTEEAMLAEGGDWGICGVTLQGDVAKRDALMEQQGLYSVVERGPDGAKVTVVRALREVLAMPHDSDALFSRLADPAVRIVSLTVTEKGYYRDAKTGDVALDDPAVQHDLSHPHAPRTVPGILVAALRARRDAAIKPFTVLSCDNLAHNGAALRQVVCSFARQSDTALADWIAAEVAFPSTMVDRIVPATTDAEHASAAAALGYRDAAPVPCEPFRQWVIEDHFPAGRPAWHAVGAQLVDDVTPYELAKLRMLNGTHSTLAYLSMLGGFATIDEAIAEPAVRNLIHAMMTHEIAPTLDMPASFDVAVYRDALLERYANPALKHRCAQIAMDGSQKIPPRLLGTIAARIAANQPFTRLALAVAAWMTFLRGHADDGSRYDISDPLAGRLKTLAASANGEPQALMDALLSVREIFPVELAQQPAFRDALHHGLQLLQTRGARAAIAASQ</sequence>
<keyword evidence="1 5" id="KW-0560">Oxidoreductase</keyword>
<dbReference type="PRINTS" id="PR00084">
    <property type="entry name" value="MTLDHDRGNASE"/>
</dbReference>
<dbReference type="AlphaFoldDB" id="A0ABD5CKJ4"/>
<evidence type="ECO:0000313" key="6">
    <source>
        <dbReference type="Proteomes" id="UP001245184"/>
    </source>
</evidence>
<gene>
    <name evidence="5" type="ORF">QF025_004569</name>
</gene>
<evidence type="ECO:0000313" key="5">
    <source>
        <dbReference type="EMBL" id="MDR6205849.1"/>
    </source>
</evidence>
<dbReference type="InterPro" id="IPR000669">
    <property type="entry name" value="Mannitol_DH"/>
</dbReference>
<dbReference type="InterPro" id="IPR013328">
    <property type="entry name" value="6PGD_dom2"/>
</dbReference>
<keyword evidence="2" id="KW-0520">NAD</keyword>
<dbReference type="InterPro" id="IPR050988">
    <property type="entry name" value="Mannitol_DH/Oxidoreductase"/>
</dbReference>
<dbReference type="PANTHER" id="PTHR43362:SF1">
    <property type="entry name" value="MANNITOL DEHYDROGENASE 2-RELATED"/>
    <property type="match status" value="1"/>
</dbReference>
<organism evidence="5 6">
    <name type="scientific">Paraburkholderia graminis</name>
    <dbReference type="NCBI Taxonomy" id="60548"/>
    <lineage>
        <taxon>Bacteria</taxon>
        <taxon>Pseudomonadati</taxon>
        <taxon>Pseudomonadota</taxon>
        <taxon>Betaproteobacteria</taxon>
        <taxon>Burkholderiales</taxon>
        <taxon>Burkholderiaceae</taxon>
        <taxon>Paraburkholderia</taxon>
    </lineage>
</organism>
<dbReference type="PROSITE" id="PS00974">
    <property type="entry name" value="MANNITOL_DHGENASE"/>
    <property type="match status" value="1"/>
</dbReference>
<dbReference type="InterPro" id="IPR008927">
    <property type="entry name" value="6-PGluconate_DH-like_C_sf"/>
</dbReference>
<dbReference type="Proteomes" id="UP001245184">
    <property type="component" value="Unassembled WGS sequence"/>
</dbReference>